<gene>
    <name evidence="1" type="ORF">JCM19275_1207</name>
</gene>
<accession>A0A090WHF4</accession>
<evidence type="ECO:0000313" key="2">
    <source>
        <dbReference type="Proteomes" id="UP000029647"/>
    </source>
</evidence>
<reference evidence="1 2" key="1">
    <citation type="journal article" date="2014" name="Genome Announc.">
        <title>Draft Genome Sequences of Marine Flavobacterium Nonlabens Strains NR17, NR24, NR27, NR32, NR33, and Ara13.</title>
        <authorList>
            <person name="Nakanishi M."/>
            <person name="Meirelles P."/>
            <person name="Suzuki R."/>
            <person name="Takatani N."/>
            <person name="Mino S."/>
            <person name="Suda W."/>
            <person name="Oshima K."/>
            <person name="Hattori M."/>
            <person name="Ohkuma M."/>
            <person name="Hosokawa M."/>
            <person name="Miyashita K."/>
            <person name="Thompson F.L."/>
            <person name="Niwa A."/>
            <person name="Sawabe T."/>
            <person name="Sawabe T."/>
        </authorList>
    </citation>
    <scope>NUCLEOTIDE SEQUENCE [LARGE SCALE GENOMIC DNA]</scope>
    <source>
        <strain evidence="2">JCM19275</strain>
    </source>
</reference>
<proteinExistence type="predicted"/>
<dbReference type="GeneID" id="90596798"/>
<comment type="caution">
    <text evidence="1">The sequence shown here is derived from an EMBL/GenBank/DDBJ whole genome shotgun (WGS) entry which is preliminary data.</text>
</comment>
<sequence length="300" mass="34334">MKNCFFLLFFSMQLLCAQKVLVLDKSSKEIIPFANLVSDSTVVYSNENGVLDLATFNKDEYIKISAIGYKSQEMYRSKIADTILLKPIDNVLDEIVVISDKKDTETTKKLSDSKKLGNQVIFCHTNIITKVSSYSNLKEKKIISITIPFDRHSGLSKKQKEIFSKSKLNLRLNILKVNGDSLGDLIYSSSIKNILTGKIDELTFSTKELNLKFSEDGFYLQLENLGAVDENGEFITCNNGLFMARVKISDKESKEYKIESYRLAKNGSVDLEKQLNYTQSFGKNDLDKNYFLNYRFKYYE</sequence>
<dbReference type="AlphaFoldDB" id="A0A090WHF4"/>
<organism evidence="1 2">
    <name type="scientific">Nonlabens ulvanivorans</name>
    <name type="common">Persicivirga ulvanivorans</name>
    <dbReference type="NCBI Taxonomy" id="906888"/>
    <lineage>
        <taxon>Bacteria</taxon>
        <taxon>Pseudomonadati</taxon>
        <taxon>Bacteroidota</taxon>
        <taxon>Flavobacteriia</taxon>
        <taxon>Flavobacteriales</taxon>
        <taxon>Flavobacteriaceae</taxon>
        <taxon>Nonlabens</taxon>
    </lineage>
</organism>
<evidence type="ECO:0000313" key="1">
    <source>
        <dbReference type="EMBL" id="GAL76465.1"/>
    </source>
</evidence>
<protein>
    <submittedName>
        <fullName evidence="1">Uncharacterized protein</fullName>
    </submittedName>
</protein>
<dbReference type="RefSeq" id="WP_152565651.1">
    <property type="nucleotide sequence ID" value="NZ_CP136694.1"/>
</dbReference>
<dbReference type="EMBL" id="BBNT01000011">
    <property type="protein sequence ID" value="GAL76465.1"/>
    <property type="molecule type" value="Genomic_DNA"/>
</dbReference>
<name>A0A090WHF4_NONUL</name>
<dbReference type="Proteomes" id="UP000029647">
    <property type="component" value="Unassembled WGS sequence"/>
</dbReference>